<evidence type="ECO:0000259" key="9">
    <source>
        <dbReference type="PROSITE" id="PS51806"/>
    </source>
</evidence>
<sequence length="364" mass="41657">MYRMNSTYTEFVAPRRMGICDPIREIGMWGDFNGNSCSSASTTMILEVEKSMGHNMPVCETTFKQETEEALHEIAGPSKKYEYTSSKSTDKVLRRLAQNREAARKSRLRKKAYLQQLESSKLKLYHLEQELARARLWQGTKQSHSGTEKTGIIAFEKEYRDWVEEQNRQIDNLKNALHSEVSDIELGILVEACKSHYINLLHKKATAAKADVFYIITGLWKTPIERLYLWIGGVRPTEILKIVLKHVSPLTENQLQRVQTLQHSCHQTEEALSKGLVRLHQFLADIVATGLLDKANFLQPAMENLDDLVKFVIQADTLRQMTLEMLSGMLTTQQTAWGLLAFGEYLQRLRNLSSAWTNHSNEPA</sequence>
<dbReference type="PANTHER" id="PTHR45693">
    <property type="entry name" value="TRANSCRIPTION FACTOR TGA9"/>
    <property type="match status" value="1"/>
</dbReference>
<keyword evidence="6" id="KW-0804">Transcription</keyword>
<evidence type="ECO:0000256" key="7">
    <source>
        <dbReference type="ARBA" id="ARBA00023242"/>
    </source>
</evidence>
<feature type="domain" description="BZIP" evidence="8">
    <location>
        <begin position="89"/>
        <end position="131"/>
    </location>
</feature>
<evidence type="ECO:0000256" key="2">
    <source>
        <dbReference type="ARBA" id="ARBA00007163"/>
    </source>
</evidence>
<dbReference type="PROSITE" id="PS51806">
    <property type="entry name" value="DOG1"/>
    <property type="match status" value="1"/>
</dbReference>
<dbReference type="GO" id="GO:0005634">
    <property type="term" value="C:nucleus"/>
    <property type="evidence" value="ECO:0007669"/>
    <property type="project" value="UniProtKB-SubCell"/>
</dbReference>
<reference evidence="10" key="1">
    <citation type="submission" date="2022-07" db="EMBL/GenBank/DDBJ databases">
        <authorList>
            <person name="Macas J."/>
            <person name="Novak P."/>
            <person name="Neumann P."/>
        </authorList>
    </citation>
    <scope>NUCLEOTIDE SEQUENCE</scope>
</reference>
<evidence type="ECO:0000256" key="4">
    <source>
        <dbReference type="ARBA" id="ARBA00023125"/>
    </source>
</evidence>
<dbReference type="AlphaFoldDB" id="A0AAV0CBR9"/>
<dbReference type="InterPro" id="IPR004827">
    <property type="entry name" value="bZIP"/>
</dbReference>
<comment type="subcellular location">
    <subcellularLocation>
        <location evidence="1">Nucleus</location>
    </subcellularLocation>
</comment>
<dbReference type="Gene3D" id="1.20.5.170">
    <property type="match status" value="1"/>
</dbReference>
<evidence type="ECO:0000256" key="5">
    <source>
        <dbReference type="ARBA" id="ARBA00023159"/>
    </source>
</evidence>
<dbReference type="InterPro" id="IPR025422">
    <property type="entry name" value="TGA_domain"/>
</dbReference>
<evidence type="ECO:0000256" key="1">
    <source>
        <dbReference type="ARBA" id="ARBA00004123"/>
    </source>
</evidence>
<dbReference type="EMBL" id="CAMAPF010000018">
    <property type="protein sequence ID" value="CAH9071240.1"/>
    <property type="molecule type" value="Genomic_DNA"/>
</dbReference>
<keyword evidence="3" id="KW-0805">Transcription regulation</keyword>
<accession>A0AAV0CBR9</accession>
<dbReference type="GO" id="GO:0006351">
    <property type="term" value="P:DNA-templated transcription"/>
    <property type="evidence" value="ECO:0007669"/>
    <property type="project" value="InterPro"/>
</dbReference>
<name>A0AAV0CBR9_9ASTE</name>
<keyword evidence="7" id="KW-0539">Nucleus</keyword>
<dbReference type="Pfam" id="PF00170">
    <property type="entry name" value="bZIP_1"/>
    <property type="match status" value="1"/>
</dbReference>
<dbReference type="SUPFAM" id="SSF57959">
    <property type="entry name" value="Leucine zipper domain"/>
    <property type="match status" value="1"/>
</dbReference>
<organism evidence="10 11">
    <name type="scientific">Cuscuta epithymum</name>
    <dbReference type="NCBI Taxonomy" id="186058"/>
    <lineage>
        <taxon>Eukaryota</taxon>
        <taxon>Viridiplantae</taxon>
        <taxon>Streptophyta</taxon>
        <taxon>Embryophyta</taxon>
        <taxon>Tracheophyta</taxon>
        <taxon>Spermatophyta</taxon>
        <taxon>Magnoliopsida</taxon>
        <taxon>eudicotyledons</taxon>
        <taxon>Gunneridae</taxon>
        <taxon>Pentapetalae</taxon>
        <taxon>asterids</taxon>
        <taxon>lamiids</taxon>
        <taxon>Solanales</taxon>
        <taxon>Convolvulaceae</taxon>
        <taxon>Cuscuteae</taxon>
        <taxon>Cuscuta</taxon>
        <taxon>Cuscuta subgen. Cuscuta</taxon>
    </lineage>
</organism>
<dbReference type="GO" id="GO:0003700">
    <property type="term" value="F:DNA-binding transcription factor activity"/>
    <property type="evidence" value="ECO:0007669"/>
    <property type="project" value="InterPro"/>
</dbReference>
<dbReference type="PROSITE" id="PS00036">
    <property type="entry name" value="BZIP_BASIC"/>
    <property type="match status" value="1"/>
</dbReference>
<dbReference type="FunFam" id="1.20.5.170:FF:000019">
    <property type="entry name" value="BZIP family transcription factor"/>
    <property type="match status" value="1"/>
</dbReference>
<proteinExistence type="inferred from homology"/>
<feature type="domain" description="DOG1" evidence="9">
    <location>
        <begin position="152"/>
        <end position="359"/>
    </location>
</feature>
<keyword evidence="11" id="KW-1185">Reference proteome</keyword>
<comment type="caution">
    <text evidence="10">The sequence shown here is derived from an EMBL/GenBank/DDBJ whole genome shotgun (WGS) entry which is preliminary data.</text>
</comment>
<keyword evidence="5" id="KW-0010">Activator</keyword>
<dbReference type="PROSITE" id="PS50217">
    <property type="entry name" value="BZIP"/>
    <property type="match status" value="1"/>
</dbReference>
<evidence type="ECO:0000313" key="10">
    <source>
        <dbReference type="EMBL" id="CAH9071240.1"/>
    </source>
</evidence>
<keyword evidence="4" id="KW-0238">DNA-binding</keyword>
<evidence type="ECO:0000259" key="8">
    <source>
        <dbReference type="PROSITE" id="PS50217"/>
    </source>
</evidence>
<evidence type="ECO:0000256" key="3">
    <source>
        <dbReference type="ARBA" id="ARBA00023015"/>
    </source>
</evidence>
<dbReference type="InterPro" id="IPR046347">
    <property type="entry name" value="bZIP_sf"/>
</dbReference>
<dbReference type="Proteomes" id="UP001152523">
    <property type="component" value="Unassembled WGS sequence"/>
</dbReference>
<dbReference type="GO" id="GO:0043565">
    <property type="term" value="F:sequence-specific DNA binding"/>
    <property type="evidence" value="ECO:0007669"/>
    <property type="project" value="InterPro"/>
</dbReference>
<dbReference type="PANTHER" id="PTHR45693:SF36">
    <property type="entry name" value="TRANSCRIPTION FACTOR TGA4"/>
    <property type="match status" value="1"/>
</dbReference>
<gene>
    <name evidence="10" type="ORF">CEPIT_LOCUS3776</name>
</gene>
<evidence type="ECO:0000313" key="11">
    <source>
        <dbReference type="Proteomes" id="UP001152523"/>
    </source>
</evidence>
<comment type="similarity">
    <text evidence="2">Belongs to the bZIP family.</text>
</comment>
<dbReference type="SMART" id="SM00338">
    <property type="entry name" value="BRLZ"/>
    <property type="match status" value="1"/>
</dbReference>
<dbReference type="Pfam" id="PF14144">
    <property type="entry name" value="DOG1"/>
    <property type="match status" value="1"/>
</dbReference>
<evidence type="ECO:0000256" key="6">
    <source>
        <dbReference type="ARBA" id="ARBA00023163"/>
    </source>
</evidence>
<protein>
    <submittedName>
        <fullName evidence="10">Uncharacterized protein</fullName>
    </submittedName>
</protein>